<evidence type="ECO:0000259" key="8">
    <source>
        <dbReference type="Pfam" id="PF08145"/>
    </source>
</evidence>
<keyword evidence="2" id="KW-0690">Ribosome biogenesis</keyword>
<feature type="compositionally biased region" description="Acidic residues" evidence="7">
    <location>
        <begin position="79"/>
        <end position="155"/>
    </location>
</feature>
<evidence type="ECO:0000256" key="4">
    <source>
        <dbReference type="ARBA" id="ARBA00022574"/>
    </source>
</evidence>
<dbReference type="EMBL" id="LJIJ01000486">
    <property type="protein sequence ID" value="ODM96932.1"/>
    <property type="molecule type" value="Genomic_DNA"/>
</dbReference>
<dbReference type="Proteomes" id="UP000094527">
    <property type="component" value="Unassembled WGS sequence"/>
</dbReference>
<dbReference type="STRING" id="48709.A0A1D2MVF7"/>
<proteinExistence type="predicted"/>
<accession>A0A1D2MVF7</accession>
<comment type="subcellular location">
    <subcellularLocation>
        <location evidence="1">Nucleus</location>
        <location evidence="1">Nucleolus</location>
    </subcellularLocation>
</comment>
<sequence length="246" mass="27561">MVKRKLDPANLEVVASTSPKDAVNKAGPKSERLRLRSAAINLSPAKNGKEQKEKTKEVKSAPVKATKKLTVKKGKVDAMEEESEADDENEAPADDQSEEDDSVVGTEEDDEGDDDSNESSEEEEDASGEEEDDEAKSDNESDAESSEEEDDEGIENDNPFEFSEMNEAVSETVETAPHPNPVNGNEYEEDSSDEEDIRNTVGNVPLNWYDEYPHIGYDLDGRKLIRPKQEDKLDEFLRRMEDPNFW</sequence>
<dbReference type="GO" id="GO:0070545">
    <property type="term" value="C:PeBoW complex"/>
    <property type="evidence" value="ECO:0007669"/>
    <property type="project" value="TreeGrafter"/>
</dbReference>
<feature type="non-terminal residue" evidence="9">
    <location>
        <position position="246"/>
    </location>
</feature>
<keyword evidence="5" id="KW-0677">Repeat</keyword>
<protein>
    <submittedName>
        <fullName evidence="9">Ribosome biogenesis protein BOP1</fullName>
    </submittedName>
</protein>
<organism evidence="9 10">
    <name type="scientific">Orchesella cincta</name>
    <name type="common">Springtail</name>
    <name type="synonym">Podura cincta</name>
    <dbReference type="NCBI Taxonomy" id="48709"/>
    <lineage>
        <taxon>Eukaryota</taxon>
        <taxon>Metazoa</taxon>
        <taxon>Ecdysozoa</taxon>
        <taxon>Arthropoda</taxon>
        <taxon>Hexapoda</taxon>
        <taxon>Collembola</taxon>
        <taxon>Entomobryomorpha</taxon>
        <taxon>Entomobryoidea</taxon>
        <taxon>Orchesellidae</taxon>
        <taxon>Orchesellinae</taxon>
        <taxon>Orchesella</taxon>
    </lineage>
</organism>
<dbReference type="GO" id="GO:0043021">
    <property type="term" value="F:ribonucleoprotein complex binding"/>
    <property type="evidence" value="ECO:0007669"/>
    <property type="project" value="TreeGrafter"/>
</dbReference>
<evidence type="ECO:0000313" key="9">
    <source>
        <dbReference type="EMBL" id="ODM96932.1"/>
    </source>
</evidence>
<evidence type="ECO:0000313" key="10">
    <source>
        <dbReference type="Proteomes" id="UP000094527"/>
    </source>
</evidence>
<feature type="domain" description="BOP1 N-terminal" evidence="8">
    <location>
        <begin position="209"/>
        <end position="246"/>
    </location>
</feature>
<feature type="compositionally biased region" description="Basic and acidic residues" evidence="7">
    <location>
        <begin position="47"/>
        <end position="59"/>
    </location>
</feature>
<evidence type="ECO:0000256" key="6">
    <source>
        <dbReference type="ARBA" id="ARBA00023242"/>
    </source>
</evidence>
<feature type="region of interest" description="Disordered" evidence="7">
    <location>
        <begin position="1"/>
        <end position="199"/>
    </location>
</feature>
<gene>
    <name evidence="9" type="ORF">Ocin01_09747</name>
</gene>
<dbReference type="InterPro" id="IPR012953">
    <property type="entry name" value="BOP1_N_dom"/>
</dbReference>
<evidence type="ECO:0000256" key="3">
    <source>
        <dbReference type="ARBA" id="ARBA00022552"/>
    </source>
</evidence>
<dbReference type="Pfam" id="PF08145">
    <property type="entry name" value="BOP1NT"/>
    <property type="match status" value="1"/>
</dbReference>
<evidence type="ECO:0000256" key="7">
    <source>
        <dbReference type="SAM" id="MobiDB-lite"/>
    </source>
</evidence>
<dbReference type="GO" id="GO:0000463">
    <property type="term" value="P:maturation of LSU-rRNA from tricistronic rRNA transcript (SSU-rRNA, 5.8S rRNA, LSU-rRNA)"/>
    <property type="evidence" value="ECO:0007669"/>
    <property type="project" value="TreeGrafter"/>
</dbReference>
<reference evidence="9 10" key="1">
    <citation type="journal article" date="2016" name="Genome Biol. Evol.">
        <title>Gene Family Evolution Reflects Adaptation to Soil Environmental Stressors in the Genome of the Collembolan Orchesella cincta.</title>
        <authorList>
            <person name="Faddeeva-Vakhrusheva A."/>
            <person name="Derks M.F."/>
            <person name="Anvar S.Y."/>
            <person name="Agamennone V."/>
            <person name="Suring W."/>
            <person name="Smit S."/>
            <person name="van Straalen N.M."/>
            <person name="Roelofs D."/>
        </authorList>
    </citation>
    <scope>NUCLEOTIDE SEQUENCE [LARGE SCALE GENOMIC DNA]</scope>
    <source>
        <tissue evidence="9">Mixed pool</tissue>
    </source>
</reference>
<evidence type="ECO:0000256" key="2">
    <source>
        <dbReference type="ARBA" id="ARBA00022517"/>
    </source>
</evidence>
<dbReference type="PANTHER" id="PTHR17605">
    <property type="entry name" value="RIBOSOME BIOGENESIS PROTEIN BOP1 BLOCK OF PROLIFERATION 1 PROTEIN"/>
    <property type="match status" value="1"/>
</dbReference>
<dbReference type="GO" id="GO:0030687">
    <property type="term" value="C:preribosome, large subunit precursor"/>
    <property type="evidence" value="ECO:0007669"/>
    <property type="project" value="TreeGrafter"/>
</dbReference>
<keyword evidence="3" id="KW-0698">rRNA processing</keyword>
<comment type="caution">
    <text evidence="9">The sequence shown here is derived from an EMBL/GenBank/DDBJ whole genome shotgun (WGS) entry which is preliminary data.</text>
</comment>
<dbReference type="OrthoDB" id="5571054at2759"/>
<dbReference type="AlphaFoldDB" id="A0A1D2MVF7"/>
<dbReference type="InterPro" id="IPR028598">
    <property type="entry name" value="BOP1/Erb1"/>
</dbReference>
<evidence type="ECO:0000256" key="1">
    <source>
        <dbReference type="ARBA" id="ARBA00004604"/>
    </source>
</evidence>
<name>A0A1D2MVF7_ORCCI</name>
<keyword evidence="10" id="KW-1185">Reference proteome</keyword>
<keyword evidence="4" id="KW-0853">WD repeat</keyword>
<keyword evidence="6" id="KW-0539">Nucleus</keyword>
<evidence type="ECO:0000256" key="5">
    <source>
        <dbReference type="ARBA" id="ARBA00022737"/>
    </source>
</evidence>
<feature type="compositionally biased region" description="Acidic residues" evidence="7">
    <location>
        <begin position="186"/>
        <end position="196"/>
    </location>
</feature>
<dbReference type="PANTHER" id="PTHR17605:SF0">
    <property type="entry name" value="RIBOSOME BIOGENESIS PROTEIN BOP1"/>
    <property type="match status" value="1"/>
</dbReference>